<keyword evidence="5 10" id="KW-0812">Transmembrane</keyword>
<evidence type="ECO:0000313" key="12">
    <source>
        <dbReference type="Proteomes" id="UP001407405"/>
    </source>
</evidence>
<accession>A0ABU9VR03</accession>
<feature type="transmembrane region" description="Helical" evidence="10">
    <location>
        <begin position="198"/>
        <end position="218"/>
    </location>
</feature>
<evidence type="ECO:0000256" key="2">
    <source>
        <dbReference type="ARBA" id="ARBA00022448"/>
    </source>
</evidence>
<feature type="transmembrane region" description="Helical" evidence="10">
    <location>
        <begin position="312"/>
        <end position="332"/>
    </location>
</feature>
<keyword evidence="4" id="KW-0633">Potassium transport</keyword>
<feature type="transmembrane region" description="Helical" evidence="10">
    <location>
        <begin position="78"/>
        <end position="102"/>
    </location>
</feature>
<keyword evidence="2" id="KW-0813">Transport</keyword>
<evidence type="ECO:0000256" key="1">
    <source>
        <dbReference type="ARBA" id="ARBA00004651"/>
    </source>
</evidence>
<sequence>MNSNGLKSRLYMNPARVLVMGFAAVILVGMSLLMLPAASIDQASVGLVDALFTATSAVCVTGLVVVDTGTHWTVFGKTVIAFLIQIGGIGFMSMATLFAVMLGKRISLKERLLIQQAVGQNTLSGVVRFSLYLLALTFGLELVGALLLSFRFVPEYGLATGVGYAVFHAISAFCNAGFDLIGNGRSLTPYVTDPLVNLTIGGLVILGGLGFTVVLDIVNHYKTRRYALHTRLVLMMTVILLAGGTCLFLLLEWNNPDTMGNLHFLEKIQAGFFQSLTTRTAGFNTIDTAGLTTSSQLLTVILMFIGGSPASTAGGIKTVTFGVMLIMAVSVIQGRENVEIFRRKIPFDIVNRAVTILVIGLLMVVIVTMGLSILEPQFSFMEVLFEVTSAFGTVGLSTGITSLLSTPGKVLLIITMFAGRVGTLTIAFALASRQSQYQNLVHYAEERVMVG</sequence>
<feature type="transmembrane region" description="Helical" evidence="10">
    <location>
        <begin position="44"/>
        <end position="66"/>
    </location>
</feature>
<feature type="transmembrane region" description="Helical" evidence="10">
    <location>
        <begin position="129"/>
        <end position="149"/>
    </location>
</feature>
<comment type="subcellular location">
    <subcellularLocation>
        <location evidence="1">Cell membrane</location>
        <topology evidence="1">Multi-pass membrane protein</topology>
    </subcellularLocation>
</comment>
<dbReference type="PANTHER" id="PTHR32024">
    <property type="entry name" value="TRK SYSTEM POTASSIUM UPTAKE PROTEIN TRKG-RELATED"/>
    <property type="match status" value="1"/>
</dbReference>
<evidence type="ECO:0000256" key="7">
    <source>
        <dbReference type="ARBA" id="ARBA00022989"/>
    </source>
</evidence>
<evidence type="ECO:0000313" key="11">
    <source>
        <dbReference type="EMBL" id="MEN1759598.1"/>
    </source>
</evidence>
<dbReference type="InterPro" id="IPR004772">
    <property type="entry name" value="TrkH"/>
</dbReference>
<feature type="transmembrane region" description="Helical" evidence="10">
    <location>
        <begin position="230"/>
        <end position="251"/>
    </location>
</feature>
<feature type="transmembrane region" description="Helical" evidence="10">
    <location>
        <begin position="410"/>
        <end position="431"/>
    </location>
</feature>
<keyword evidence="9 10" id="KW-0472">Membrane</keyword>
<protein>
    <submittedName>
        <fullName evidence="11">TrkH family potassium uptake protein</fullName>
    </submittedName>
</protein>
<name>A0ABU9VR03_9CLOT</name>
<dbReference type="NCBIfam" id="TIGR00933">
    <property type="entry name" value="2a38"/>
    <property type="match status" value="1"/>
</dbReference>
<reference evidence="11 12" key="1">
    <citation type="submission" date="2024-04" db="EMBL/GenBank/DDBJ databases">
        <title>Genome sequencing and metabolic network reconstruction of aminoacids and betaine degradation by Anoxynatronum sibiricum.</title>
        <authorList>
            <person name="Detkova E.N."/>
            <person name="Boltjanskaja Y.V."/>
            <person name="Mardanov A.V."/>
            <person name="Kevbrin V."/>
        </authorList>
    </citation>
    <scope>NUCLEOTIDE SEQUENCE [LARGE SCALE GENOMIC DNA]</scope>
    <source>
        <strain evidence="11 12">Z-7981</strain>
    </source>
</reference>
<feature type="transmembrane region" description="Helical" evidence="10">
    <location>
        <begin position="156"/>
        <end position="178"/>
    </location>
</feature>
<evidence type="ECO:0000256" key="9">
    <source>
        <dbReference type="ARBA" id="ARBA00023136"/>
    </source>
</evidence>
<proteinExistence type="predicted"/>
<dbReference type="PANTHER" id="PTHR32024:SF1">
    <property type="entry name" value="KTR SYSTEM POTASSIUM UPTAKE PROTEIN B"/>
    <property type="match status" value="1"/>
</dbReference>
<keyword evidence="7 10" id="KW-1133">Transmembrane helix</keyword>
<gene>
    <name evidence="11" type="ORF">AAIG11_03845</name>
</gene>
<keyword evidence="12" id="KW-1185">Reference proteome</keyword>
<comment type="caution">
    <text evidence="11">The sequence shown here is derived from an EMBL/GenBank/DDBJ whole genome shotgun (WGS) entry which is preliminary data.</text>
</comment>
<dbReference type="InterPro" id="IPR003445">
    <property type="entry name" value="Cat_transpt"/>
</dbReference>
<evidence type="ECO:0000256" key="3">
    <source>
        <dbReference type="ARBA" id="ARBA00022475"/>
    </source>
</evidence>
<feature type="transmembrane region" description="Helical" evidence="10">
    <location>
        <begin position="353"/>
        <end position="374"/>
    </location>
</feature>
<dbReference type="Pfam" id="PF02386">
    <property type="entry name" value="TrkH"/>
    <property type="match status" value="1"/>
</dbReference>
<dbReference type="Proteomes" id="UP001407405">
    <property type="component" value="Unassembled WGS sequence"/>
</dbReference>
<evidence type="ECO:0000256" key="6">
    <source>
        <dbReference type="ARBA" id="ARBA00022958"/>
    </source>
</evidence>
<organism evidence="11 12">
    <name type="scientific">Anoxynatronum sibiricum</name>
    <dbReference type="NCBI Taxonomy" id="210623"/>
    <lineage>
        <taxon>Bacteria</taxon>
        <taxon>Bacillati</taxon>
        <taxon>Bacillota</taxon>
        <taxon>Clostridia</taxon>
        <taxon>Eubacteriales</taxon>
        <taxon>Clostridiaceae</taxon>
        <taxon>Anoxynatronum</taxon>
    </lineage>
</organism>
<keyword evidence="6" id="KW-0630">Potassium</keyword>
<evidence type="ECO:0000256" key="10">
    <source>
        <dbReference type="SAM" id="Phobius"/>
    </source>
</evidence>
<dbReference type="EMBL" id="JBCITM010000003">
    <property type="protein sequence ID" value="MEN1759598.1"/>
    <property type="molecule type" value="Genomic_DNA"/>
</dbReference>
<evidence type="ECO:0000256" key="5">
    <source>
        <dbReference type="ARBA" id="ARBA00022692"/>
    </source>
</evidence>
<evidence type="ECO:0000256" key="8">
    <source>
        <dbReference type="ARBA" id="ARBA00023065"/>
    </source>
</evidence>
<feature type="transmembrane region" description="Helical" evidence="10">
    <location>
        <begin position="17"/>
        <end position="38"/>
    </location>
</feature>
<evidence type="ECO:0000256" key="4">
    <source>
        <dbReference type="ARBA" id="ARBA00022538"/>
    </source>
</evidence>
<keyword evidence="3" id="KW-1003">Cell membrane</keyword>
<keyword evidence="8" id="KW-0406">Ion transport</keyword>
<dbReference type="RefSeq" id="WP_343184960.1">
    <property type="nucleotide sequence ID" value="NZ_JBCITM010000003.1"/>
</dbReference>